<protein>
    <submittedName>
        <fullName evidence="5">GntR family transcriptional regulator</fullName>
    </submittedName>
</protein>
<keyword evidence="2" id="KW-0238">DNA-binding</keyword>
<keyword evidence="6" id="KW-1185">Reference proteome</keyword>
<dbReference type="EMBL" id="JBHUIP010000010">
    <property type="protein sequence ID" value="MFD2263317.1"/>
    <property type="molecule type" value="Genomic_DNA"/>
</dbReference>
<dbReference type="PRINTS" id="PR00035">
    <property type="entry name" value="HTHGNTR"/>
</dbReference>
<keyword evidence="1" id="KW-0805">Transcription regulation</keyword>
<evidence type="ECO:0000313" key="5">
    <source>
        <dbReference type="EMBL" id="MFD2263317.1"/>
    </source>
</evidence>
<dbReference type="SUPFAM" id="SSF64288">
    <property type="entry name" value="Chorismate lyase-like"/>
    <property type="match status" value="1"/>
</dbReference>
<dbReference type="InterPro" id="IPR050679">
    <property type="entry name" value="Bact_HTH_transcr_reg"/>
</dbReference>
<dbReference type="PANTHER" id="PTHR44846">
    <property type="entry name" value="MANNOSYL-D-GLYCERATE TRANSPORT/METABOLISM SYSTEM REPRESSOR MNGR-RELATED"/>
    <property type="match status" value="1"/>
</dbReference>
<proteinExistence type="predicted"/>
<dbReference type="PANTHER" id="PTHR44846:SF1">
    <property type="entry name" value="MANNOSYL-D-GLYCERATE TRANSPORT_METABOLISM SYSTEM REPRESSOR MNGR-RELATED"/>
    <property type="match status" value="1"/>
</dbReference>
<dbReference type="Pfam" id="PF07702">
    <property type="entry name" value="UTRA"/>
    <property type="match status" value="1"/>
</dbReference>
<dbReference type="InterPro" id="IPR036390">
    <property type="entry name" value="WH_DNA-bd_sf"/>
</dbReference>
<dbReference type="SMART" id="SM00345">
    <property type="entry name" value="HTH_GNTR"/>
    <property type="match status" value="1"/>
</dbReference>
<dbReference type="SMART" id="SM00866">
    <property type="entry name" value="UTRA"/>
    <property type="match status" value="1"/>
</dbReference>
<dbReference type="RefSeq" id="WP_379876310.1">
    <property type="nucleotide sequence ID" value="NZ_JBHUIP010000010.1"/>
</dbReference>
<evidence type="ECO:0000259" key="4">
    <source>
        <dbReference type="PROSITE" id="PS50949"/>
    </source>
</evidence>
<comment type="caution">
    <text evidence="5">The sequence shown here is derived from an EMBL/GenBank/DDBJ whole genome shotgun (WGS) entry which is preliminary data.</text>
</comment>
<organism evidence="5 6">
    <name type="scientific">Lacibacterium aquatile</name>
    <dbReference type="NCBI Taxonomy" id="1168082"/>
    <lineage>
        <taxon>Bacteria</taxon>
        <taxon>Pseudomonadati</taxon>
        <taxon>Pseudomonadota</taxon>
        <taxon>Alphaproteobacteria</taxon>
        <taxon>Rhodospirillales</taxon>
        <taxon>Rhodospirillaceae</taxon>
    </lineage>
</organism>
<evidence type="ECO:0000256" key="1">
    <source>
        <dbReference type="ARBA" id="ARBA00023015"/>
    </source>
</evidence>
<dbReference type="CDD" id="cd07377">
    <property type="entry name" value="WHTH_GntR"/>
    <property type="match status" value="1"/>
</dbReference>
<evidence type="ECO:0000256" key="3">
    <source>
        <dbReference type="ARBA" id="ARBA00023163"/>
    </source>
</evidence>
<feature type="domain" description="HTH gntR-type" evidence="4">
    <location>
        <begin position="13"/>
        <end position="81"/>
    </location>
</feature>
<dbReference type="InterPro" id="IPR000524">
    <property type="entry name" value="Tscrpt_reg_HTH_GntR"/>
</dbReference>
<dbReference type="Pfam" id="PF00392">
    <property type="entry name" value="GntR"/>
    <property type="match status" value="1"/>
</dbReference>
<dbReference type="InterPro" id="IPR011663">
    <property type="entry name" value="UTRA"/>
</dbReference>
<sequence length="242" mass="26255">MFDGLKLDPSDPTPLYLQLQAELRSLIEAGKLLPGDAVPGERDLANRLKISRVTIRRAISNLAADGLLVQRQGAGTFVARRMEASLSVLSSFSDDMRARGMTPESRWIERVVAVAMPEEALSLSLSPGASVVRLTRVRLADGMPLAVERASVPSAYLPDLTQLGSSLYAAMAIAGARPVRALQRIRAEKAGERDADMLAIPVGAPVLAIERRGFDALNRPVELTRSRIRADLYDFIAELRGL</sequence>
<evidence type="ECO:0000313" key="6">
    <source>
        <dbReference type="Proteomes" id="UP001597295"/>
    </source>
</evidence>
<gene>
    <name evidence="5" type="ORF">ACFSM5_10495</name>
</gene>
<dbReference type="InterPro" id="IPR036388">
    <property type="entry name" value="WH-like_DNA-bd_sf"/>
</dbReference>
<evidence type="ECO:0000256" key="2">
    <source>
        <dbReference type="ARBA" id="ARBA00023125"/>
    </source>
</evidence>
<name>A0ABW5DQA1_9PROT</name>
<dbReference type="Gene3D" id="1.10.10.10">
    <property type="entry name" value="Winged helix-like DNA-binding domain superfamily/Winged helix DNA-binding domain"/>
    <property type="match status" value="1"/>
</dbReference>
<dbReference type="PROSITE" id="PS50949">
    <property type="entry name" value="HTH_GNTR"/>
    <property type="match status" value="1"/>
</dbReference>
<reference evidence="6" key="1">
    <citation type="journal article" date="2019" name="Int. J. Syst. Evol. Microbiol.">
        <title>The Global Catalogue of Microorganisms (GCM) 10K type strain sequencing project: providing services to taxonomists for standard genome sequencing and annotation.</title>
        <authorList>
            <consortium name="The Broad Institute Genomics Platform"/>
            <consortium name="The Broad Institute Genome Sequencing Center for Infectious Disease"/>
            <person name="Wu L."/>
            <person name="Ma J."/>
        </authorList>
    </citation>
    <scope>NUCLEOTIDE SEQUENCE [LARGE SCALE GENOMIC DNA]</scope>
    <source>
        <strain evidence="6">CGMCC 1.19062</strain>
    </source>
</reference>
<dbReference type="Gene3D" id="3.40.1410.10">
    <property type="entry name" value="Chorismate lyase-like"/>
    <property type="match status" value="1"/>
</dbReference>
<accession>A0ABW5DQA1</accession>
<keyword evidence="3" id="KW-0804">Transcription</keyword>
<dbReference type="InterPro" id="IPR028978">
    <property type="entry name" value="Chorismate_lyase_/UTRA_dom_sf"/>
</dbReference>
<dbReference type="SUPFAM" id="SSF46785">
    <property type="entry name" value="Winged helix' DNA-binding domain"/>
    <property type="match status" value="1"/>
</dbReference>
<dbReference type="Proteomes" id="UP001597295">
    <property type="component" value="Unassembled WGS sequence"/>
</dbReference>